<organism evidence="1 2">
    <name type="scientific">Dietzia timorensis</name>
    <dbReference type="NCBI Taxonomy" id="499555"/>
    <lineage>
        <taxon>Bacteria</taxon>
        <taxon>Bacillati</taxon>
        <taxon>Actinomycetota</taxon>
        <taxon>Actinomycetes</taxon>
        <taxon>Mycobacteriales</taxon>
        <taxon>Dietziaceae</taxon>
        <taxon>Dietzia</taxon>
    </lineage>
</organism>
<evidence type="ECO:0000313" key="1">
    <source>
        <dbReference type="EMBL" id="HJE90429.1"/>
    </source>
</evidence>
<accession>A0A921F4G6</accession>
<dbReference type="AlphaFoldDB" id="A0A921F4G6"/>
<gene>
    <name evidence="1" type="ORF">K8V11_05420</name>
</gene>
<sequence>MPRYVDYAAVCLAALVIMAAMFSPAPWAHVCLAVWTLGSAIFLLARARARGGAIAEMEILGGSASPAGGSGSSIVVAHLEVQCSRARLSQFDGPGPDLAAVSGEVPSGLFDADVLRSVLESNFVGHRSLVRWNLCSFPMRQYPGHSAEQAYTELLGPLQINGRMWHILELHIDTAELAAANGSASQAAATVRKRVQGLLAHRGISTRPVRDPDQPGLARMWLAAPAEQRALLSARRESRPGEGFSLVIGCDALAQAQPVDSITSYAPPAQGAGPIVGANENDSAVCIDLCGAHLRSVVLAGRFESLEFLVLRTAALGRRAIAVADNPDRWHGLAVAAGVDVIYSQFTIDSALTSGNPYPLSEALSRHCDIVYWDTELAVPSHLTGRDGGLTICRVLSGDSEDIERKFGQREIRDADLIVDGRVSGWFTIQIRGDISDSRPRRVTVQAVETAAEIACLADGRSAPKPFATLTV</sequence>
<evidence type="ECO:0000313" key="2">
    <source>
        <dbReference type="Proteomes" id="UP000776650"/>
    </source>
</evidence>
<protein>
    <recommendedName>
        <fullName evidence="3">Type VII secretion protein EccE</fullName>
    </recommendedName>
</protein>
<evidence type="ECO:0008006" key="3">
    <source>
        <dbReference type="Google" id="ProtNLM"/>
    </source>
</evidence>
<comment type="caution">
    <text evidence="1">The sequence shown here is derived from an EMBL/GenBank/DDBJ whole genome shotgun (WGS) entry which is preliminary data.</text>
</comment>
<reference evidence="1" key="2">
    <citation type="submission" date="2021-09" db="EMBL/GenBank/DDBJ databases">
        <authorList>
            <person name="Gilroy R."/>
        </authorList>
    </citation>
    <scope>NUCLEOTIDE SEQUENCE</scope>
    <source>
        <strain evidence="1">ChiGjej1B1-18357</strain>
    </source>
</reference>
<reference evidence="1" key="1">
    <citation type="journal article" date="2021" name="PeerJ">
        <title>Extensive microbial diversity within the chicken gut microbiome revealed by metagenomics and culture.</title>
        <authorList>
            <person name="Gilroy R."/>
            <person name="Ravi A."/>
            <person name="Getino M."/>
            <person name="Pursley I."/>
            <person name="Horton D.L."/>
            <person name="Alikhan N.F."/>
            <person name="Baker D."/>
            <person name="Gharbi K."/>
            <person name="Hall N."/>
            <person name="Watson M."/>
            <person name="Adriaenssens E.M."/>
            <person name="Foster-Nyarko E."/>
            <person name="Jarju S."/>
            <person name="Secka A."/>
            <person name="Antonio M."/>
            <person name="Oren A."/>
            <person name="Chaudhuri R.R."/>
            <person name="La Ragione R."/>
            <person name="Hildebrand F."/>
            <person name="Pallen M.J."/>
        </authorList>
    </citation>
    <scope>NUCLEOTIDE SEQUENCE</scope>
    <source>
        <strain evidence="1">ChiGjej1B1-18357</strain>
    </source>
</reference>
<dbReference type="RefSeq" id="WP_303911449.1">
    <property type="nucleotide sequence ID" value="NZ_DYXM01000103.1"/>
</dbReference>
<proteinExistence type="predicted"/>
<dbReference type="Proteomes" id="UP000776650">
    <property type="component" value="Unassembled WGS sequence"/>
</dbReference>
<name>A0A921F4G6_9ACTN</name>
<dbReference type="EMBL" id="DYXM01000103">
    <property type="protein sequence ID" value="HJE90429.1"/>
    <property type="molecule type" value="Genomic_DNA"/>
</dbReference>